<feature type="non-terminal residue" evidence="1">
    <location>
        <position position="1"/>
    </location>
</feature>
<sequence>MEKKVEQYTKCVNEGKSERDFKEGDLVWVNLRKKRFPSLRKSKLLLRREEEDNVGIDMKDMDPQDLKGPINRGRLKRLQKEQSYLSIYKVSCFEQWSGKNNWFGKDV</sequence>
<gene>
    <name evidence="1" type="ORF">CR513_05671</name>
</gene>
<name>A0A371I4I1_MUCPR</name>
<evidence type="ECO:0000313" key="2">
    <source>
        <dbReference type="Proteomes" id="UP000257109"/>
    </source>
</evidence>
<organism evidence="1 2">
    <name type="scientific">Mucuna pruriens</name>
    <name type="common">Velvet bean</name>
    <name type="synonym">Dolichos pruriens</name>
    <dbReference type="NCBI Taxonomy" id="157652"/>
    <lineage>
        <taxon>Eukaryota</taxon>
        <taxon>Viridiplantae</taxon>
        <taxon>Streptophyta</taxon>
        <taxon>Embryophyta</taxon>
        <taxon>Tracheophyta</taxon>
        <taxon>Spermatophyta</taxon>
        <taxon>Magnoliopsida</taxon>
        <taxon>eudicotyledons</taxon>
        <taxon>Gunneridae</taxon>
        <taxon>Pentapetalae</taxon>
        <taxon>rosids</taxon>
        <taxon>fabids</taxon>
        <taxon>Fabales</taxon>
        <taxon>Fabaceae</taxon>
        <taxon>Papilionoideae</taxon>
        <taxon>50 kb inversion clade</taxon>
        <taxon>NPAAA clade</taxon>
        <taxon>indigoferoid/millettioid clade</taxon>
        <taxon>Phaseoleae</taxon>
        <taxon>Mucuna</taxon>
    </lineage>
</organism>
<reference evidence="1" key="1">
    <citation type="submission" date="2018-05" db="EMBL/GenBank/DDBJ databases">
        <title>Draft genome of Mucuna pruriens seed.</title>
        <authorList>
            <person name="Nnadi N.E."/>
            <person name="Vos R."/>
            <person name="Hasami M.H."/>
            <person name="Devisetty U.K."/>
            <person name="Aguiy J.C."/>
        </authorList>
    </citation>
    <scope>NUCLEOTIDE SEQUENCE [LARGE SCALE GENOMIC DNA]</scope>
    <source>
        <strain evidence="1">JCA_2017</strain>
    </source>
</reference>
<protein>
    <submittedName>
        <fullName evidence="1">Uncharacterized protein</fullName>
    </submittedName>
</protein>
<evidence type="ECO:0000313" key="1">
    <source>
        <dbReference type="EMBL" id="RDY09884.1"/>
    </source>
</evidence>
<comment type="caution">
    <text evidence="1">The sequence shown here is derived from an EMBL/GenBank/DDBJ whole genome shotgun (WGS) entry which is preliminary data.</text>
</comment>
<dbReference type="Proteomes" id="UP000257109">
    <property type="component" value="Unassembled WGS sequence"/>
</dbReference>
<accession>A0A371I4I1</accession>
<dbReference type="AlphaFoldDB" id="A0A371I4I1"/>
<feature type="non-terminal residue" evidence="1">
    <location>
        <position position="107"/>
    </location>
</feature>
<proteinExistence type="predicted"/>
<dbReference type="EMBL" id="QJKJ01000950">
    <property type="protein sequence ID" value="RDY09884.1"/>
    <property type="molecule type" value="Genomic_DNA"/>
</dbReference>
<keyword evidence="2" id="KW-1185">Reference proteome</keyword>